<keyword evidence="8 11" id="KW-0472">Membrane</keyword>
<reference evidence="13 14" key="1">
    <citation type="submission" date="2023-03" db="EMBL/GenBank/DDBJ databases">
        <title>High-quality genome of Scylla paramamosain provides insights in environmental adaptation.</title>
        <authorList>
            <person name="Zhang L."/>
        </authorList>
    </citation>
    <scope>NUCLEOTIDE SEQUENCE [LARGE SCALE GENOMIC DNA]</scope>
    <source>
        <strain evidence="13">LZ_2023a</strain>
        <tissue evidence="13">Muscle</tissue>
    </source>
</reference>
<dbReference type="AlphaFoldDB" id="A0AAW0U2T4"/>
<dbReference type="InterPro" id="IPR044235">
    <property type="entry name" value="RNFT1/2"/>
</dbReference>
<evidence type="ECO:0000256" key="7">
    <source>
        <dbReference type="ARBA" id="ARBA00022989"/>
    </source>
</evidence>
<dbReference type="InterPro" id="IPR001841">
    <property type="entry name" value="Znf_RING"/>
</dbReference>
<keyword evidence="3" id="KW-0479">Metal-binding</keyword>
<evidence type="ECO:0000256" key="4">
    <source>
        <dbReference type="ARBA" id="ARBA00022771"/>
    </source>
</evidence>
<keyword evidence="6" id="KW-0862">Zinc</keyword>
<name>A0AAW0U2T4_SCYPA</name>
<feature type="region of interest" description="Disordered" evidence="10">
    <location>
        <begin position="130"/>
        <end position="188"/>
    </location>
</feature>
<feature type="region of interest" description="Disordered" evidence="10">
    <location>
        <begin position="265"/>
        <end position="284"/>
    </location>
</feature>
<accession>A0AAW0U2T4</accession>
<feature type="transmembrane region" description="Helical" evidence="11">
    <location>
        <begin position="329"/>
        <end position="346"/>
    </location>
</feature>
<dbReference type="PANTHER" id="PTHR15860">
    <property type="entry name" value="UNCHARACTERIZED RING FINGER-CONTAINING PROTEIN"/>
    <property type="match status" value="1"/>
</dbReference>
<evidence type="ECO:0000256" key="3">
    <source>
        <dbReference type="ARBA" id="ARBA00022723"/>
    </source>
</evidence>
<dbReference type="InterPro" id="IPR017907">
    <property type="entry name" value="Znf_RING_CS"/>
</dbReference>
<evidence type="ECO:0000313" key="14">
    <source>
        <dbReference type="Proteomes" id="UP001487740"/>
    </source>
</evidence>
<dbReference type="GO" id="GO:0061630">
    <property type="term" value="F:ubiquitin protein ligase activity"/>
    <property type="evidence" value="ECO:0007669"/>
    <property type="project" value="InterPro"/>
</dbReference>
<evidence type="ECO:0000256" key="5">
    <source>
        <dbReference type="ARBA" id="ARBA00022786"/>
    </source>
</evidence>
<protein>
    <recommendedName>
        <fullName evidence="12">RING-type domain-containing protein</fullName>
    </recommendedName>
</protein>
<keyword evidence="2 11" id="KW-0812">Transmembrane</keyword>
<evidence type="ECO:0000256" key="10">
    <source>
        <dbReference type="SAM" id="MobiDB-lite"/>
    </source>
</evidence>
<feature type="transmembrane region" description="Helical" evidence="11">
    <location>
        <begin position="403"/>
        <end position="428"/>
    </location>
</feature>
<evidence type="ECO:0000256" key="6">
    <source>
        <dbReference type="ARBA" id="ARBA00022833"/>
    </source>
</evidence>
<keyword evidence="14" id="KW-1185">Reference proteome</keyword>
<gene>
    <name evidence="13" type="ORF">O3P69_006521</name>
</gene>
<feature type="compositionally biased region" description="Basic residues" evidence="10">
    <location>
        <begin position="130"/>
        <end position="141"/>
    </location>
</feature>
<evidence type="ECO:0000256" key="8">
    <source>
        <dbReference type="ARBA" id="ARBA00023136"/>
    </source>
</evidence>
<feature type="domain" description="RING-type" evidence="12">
    <location>
        <begin position="528"/>
        <end position="566"/>
    </location>
</feature>
<feature type="region of interest" description="Disordered" evidence="10">
    <location>
        <begin position="200"/>
        <end position="254"/>
    </location>
</feature>
<feature type="compositionally biased region" description="Polar residues" evidence="10">
    <location>
        <begin position="205"/>
        <end position="226"/>
    </location>
</feature>
<comment type="caution">
    <text evidence="13">The sequence shown here is derived from an EMBL/GenBank/DDBJ whole genome shotgun (WGS) entry which is preliminary data.</text>
</comment>
<dbReference type="GO" id="GO:0008270">
    <property type="term" value="F:zinc ion binding"/>
    <property type="evidence" value="ECO:0007669"/>
    <property type="project" value="UniProtKB-KW"/>
</dbReference>
<evidence type="ECO:0000256" key="11">
    <source>
        <dbReference type="SAM" id="Phobius"/>
    </source>
</evidence>
<dbReference type="CDD" id="cd16532">
    <property type="entry name" value="RING-HC_RNFT1-like"/>
    <property type="match status" value="1"/>
</dbReference>
<keyword evidence="4 9" id="KW-0863">Zinc-finger</keyword>
<dbReference type="Proteomes" id="UP001487740">
    <property type="component" value="Unassembled WGS sequence"/>
</dbReference>
<dbReference type="SMART" id="SM00184">
    <property type="entry name" value="RING"/>
    <property type="match status" value="1"/>
</dbReference>
<dbReference type="PANTHER" id="PTHR15860:SF0">
    <property type="entry name" value="LP20373P"/>
    <property type="match status" value="1"/>
</dbReference>
<keyword evidence="7 11" id="KW-1133">Transmembrane helix</keyword>
<evidence type="ECO:0000256" key="9">
    <source>
        <dbReference type="PROSITE-ProRule" id="PRU00175"/>
    </source>
</evidence>
<evidence type="ECO:0000259" key="12">
    <source>
        <dbReference type="PROSITE" id="PS50089"/>
    </source>
</evidence>
<feature type="compositionally biased region" description="Basic and acidic residues" evidence="10">
    <location>
        <begin position="142"/>
        <end position="156"/>
    </location>
</feature>
<dbReference type="SUPFAM" id="SSF57850">
    <property type="entry name" value="RING/U-box"/>
    <property type="match status" value="1"/>
</dbReference>
<evidence type="ECO:0000313" key="13">
    <source>
        <dbReference type="EMBL" id="KAK8394378.1"/>
    </source>
</evidence>
<feature type="compositionally biased region" description="Polar residues" evidence="10">
    <location>
        <begin position="176"/>
        <end position="188"/>
    </location>
</feature>
<dbReference type="InterPro" id="IPR013083">
    <property type="entry name" value="Znf_RING/FYVE/PHD"/>
</dbReference>
<evidence type="ECO:0000256" key="1">
    <source>
        <dbReference type="ARBA" id="ARBA00004141"/>
    </source>
</evidence>
<dbReference type="Gene3D" id="3.30.40.10">
    <property type="entry name" value="Zinc/RING finger domain, C3HC4 (zinc finger)"/>
    <property type="match status" value="1"/>
</dbReference>
<dbReference type="PROSITE" id="PS50089">
    <property type="entry name" value="ZF_RING_2"/>
    <property type="match status" value="1"/>
</dbReference>
<comment type="subcellular location">
    <subcellularLocation>
        <location evidence="1">Membrane</location>
        <topology evidence="1">Multi-pass membrane protein</topology>
    </subcellularLocation>
</comment>
<dbReference type="Pfam" id="PF13639">
    <property type="entry name" value="zf-RING_2"/>
    <property type="match status" value="1"/>
</dbReference>
<keyword evidence="5" id="KW-0833">Ubl conjugation pathway</keyword>
<feature type="transmembrane region" description="Helical" evidence="11">
    <location>
        <begin position="358"/>
        <end position="379"/>
    </location>
</feature>
<dbReference type="GO" id="GO:0016020">
    <property type="term" value="C:membrane"/>
    <property type="evidence" value="ECO:0007669"/>
    <property type="project" value="UniProtKB-SubCell"/>
</dbReference>
<dbReference type="GO" id="GO:1904294">
    <property type="term" value="P:positive regulation of ERAD pathway"/>
    <property type="evidence" value="ECO:0007669"/>
    <property type="project" value="InterPro"/>
</dbReference>
<dbReference type="EMBL" id="JARAKH010000019">
    <property type="protein sequence ID" value="KAK8394378.1"/>
    <property type="molecule type" value="Genomic_DNA"/>
</dbReference>
<organism evidence="13 14">
    <name type="scientific">Scylla paramamosain</name>
    <name type="common">Mud crab</name>
    <dbReference type="NCBI Taxonomy" id="85552"/>
    <lineage>
        <taxon>Eukaryota</taxon>
        <taxon>Metazoa</taxon>
        <taxon>Ecdysozoa</taxon>
        <taxon>Arthropoda</taxon>
        <taxon>Crustacea</taxon>
        <taxon>Multicrustacea</taxon>
        <taxon>Malacostraca</taxon>
        <taxon>Eumalacostraca</taxon>
        <taxon>Eucarida</taxon>
        <taxon>Decapoda</taxon>
        <taxon>Pleocyemata</taxon>
        <taxon>Brachyura</taxon>
        <taxon>Eubrachyura</taxon>
        <taxon>Portunoidea</taxon>
        <taxon>Portunidae</taxon>
        <taxon>Portuninae</taxon>
        <taxon>Scylla</taxon>
    </lineage>
</organism>
<dbReference type="PROSITE" id="PS00518">
    <property type="entry name" value="ZF_RING_1"/>
    <property type="match status" value="1"/>
</dbReference>
<evidence type="ECO:0000256" key="2">
    <source>
        <dbReference type="ARBA" id="ARBA00022692"/>
    </source>
</evidence>
<sequence>MMIASILVVYGYYVQFPSTSNGHCLREWARSKVCALTYFPSVSPSARHHVVLRWLAPHSYIPEMPVGVDMAGHGRPIVATEEVTRSRRIALPLSLTSRLQTNTWRQVFTSLRPLVAQTRQRTLNTYARRLHHRQLSHQSRRGRSDEQSFQNHREDSVVWSGWPSLFSSPPPHQHIGTRTSAGGEAQSNNSQNVVIDIESGDSPVRNASSNIVDDTSLSEQFTNTLDAENISGPGGRRAREPPDHTSAPSAVEPLLPAGTSSVAAAVGENGSPDAANEEDNARNRSASESLTELLSQFPEVRSGLLVAWNYCIFLFILLAKAVFDHLTGLMVILALVVGFLWSNNIVKKAVSQQGRRPIKPLLALLVNLPAGVFLLYYSYRSEKLFYSALLIPPEHEGFGVLDLMWIVIVSDYVLKLATVLLKTVIALMPHSFMHYQNRGKYFLVVEMGSQLYRCLAPIQPWLSYLLDGYTGPPKVLGVFFSAAYMVCKGPDIVTKMKCFQGAIIKFINSVNYGCTPSKAQLEDAGGLCPICHDDFFSPTMLRCKHIFCEQCVVTWFDRERTCPMCRTQVADDPAWRDGSTTHFLQLY</sequence>
<proteinExistence type="predicted"/>